<evidence type="ECO:0000256" key="1">
    <source>
        <dbReference type="ARBA" id="ARBA00009570"/>
    </source>
</evidence>
<keyword evidence="5" id="KW-1185">Reference proteome</keyword>
<dbReference type="Pfam" id="PF13577">
    <property type="entry name" value="SnoaL_4"/>
    <property type="match status" value="1"/>
</dbReference>
<evidence type="ECO:0000259" key="3">
    <source>
        <dbReference type="Pfam" id="PF13577"/>
    </source>
</evidence>
<evidence type="ECO:0000256" key="2">
    <source>
        <dbReference type="ARBA" id="ARBA00023002"/>
    </source>
</evidence>
<dbReference type="Gene3D" id="3.10.450.50">
    <property type="match status" value="1"/>
</dbReference>
<keyword evidence="2 4" id="KW-0560">Oxidoreductase</keyword>
<name>A0ABU0MUV5_9PROT</name>
<comment type="similarity">
    <text evidence="1">Belongs to the bacterial ring-hydroxylating dioxygenase beta subunit family.</text>
</comment>
<dbReference type="GO" id="GO:0018618">
    <property type="term" value="F:anthranilate 1,2-dioxygenase (deaminating, decarboxylating) activity"/>
    <property type="evidence" value="ECO:0007669"/>
    <property type="project" value="UniProtKB-EC"/>
</dbReference>
<dbReference type="RefSeq" id="WP_209990962.1">
    <property type="nucleotide sequence ID" value="NZ_JAGINO010000039.1"/>
</dbReference>
<feature type="domain" description="SnoaL-like" evidence="3">
    <location>
        <begin position="14"/>
        <end position="154"/>
    </location>
</feature>
<reference evidence="4 5" key="1">
    <citation type="submission" date="2023-07" db="EMBL/GenBank/DDBJ databases">
        <title>Genomic Encyclopedia of Type Strains, Phase IV (KMG-IV): sequencing the most valuable type-strain genomes for metagenomic binning, comparative biology and taxonomic classification.</title>
        <authorList>
            <person name="Goeker M."/>
        </authorList>
    </citation>
    <scope>NUCLEOTIDE SEQUENCE [LARGE SCALE GENOMIC DNA]</scope>
    <source>
        <strain evidence="4 5">DSM 19922</strain>
    </source>
</reference>
<dbReference type="InterPro" id="IPR037401">
    <property type="entry name" value="SnoaL-like"/>
</dbReference>
<dbReference type="CDD" id="cd00667">
    <property type="entry name" value="ring_hydroxylating_dioxygenases_beta"/>
    <property type="match status" value="1"/>
</dbReference>
<evidence type="ECO:0000313" key="5">
    <source>
        <dbReference type="Proteomes" id="UP001244552"/>
    </source>
</evidence>
<sequence length="170" mass="19141">MDSIFNASGSRTDQLLLRAEIDDFNTAYAGALDEGRLQDWPGFFTDDAFYLITSRENHDAGLPVGLVYCEGAGMIRDRAFAIERTAMFAPRYLRHIVGTARLLRAGDDGTVESTANYLVLQTLFDRPESTIHQVGTYIDRFRLIDGVLKLQERRCVYDNLLVPNALVYPV</sequence>
<dbReference type="SUPFAM" id="SSF54427">
    <property type="entry name" value="NTF2-like"/>
    <property type="match status" value="1"/>
</dbReference>
<proteinExistence type="inferred from homology"/>
<protein>
    <submittedName>
        <fullName evidence="4">Anthranilate 1,2-dioxygenase small subunit</fullName>
        <ecNumber evidence="4">1.14.12.1</ecNumber>
    </submittedName>
</protein>
<accession>A0ABU0MUV5</accession>
<gene>
    <name evidence="4" type="ORF">QO018_006185</name>
</gene>
<dbReference type="Proteomes" id="UP001244552">
    <property type="component" value="Unassembled WGS sequence"/>
</dbReference>
<dbReference type="EC" id="1.14.12.1" evidence="4"/>
<organism evidence="4 5">
    <name type="scientific">Azospirillum picis</name>
    <dbReference type="NCBI Taxonomy" id="488438"/>
    <lineage>
        <taxon>Bacteria</taxon>
        <taxon>Pseudomonadati</taxon>
        <taxon>Pseudomonadota</taxon>
        <taxon>Alphaproteobacteria</taxon>
        <taxon>Rhodospirillales</taxon>
        <taxon>Azospirillaceae</taxon>
        <taxon>Azospirillum</taxon>
    </lineage>
</organism>
<dbReference type="InterPro" id="IPR032710">
    <property type="entry name" value="NTF2-like_dom_sf"/>
</dbReference>
<dbReference type="EMBL" id="JAUSVU010000042">
    <property type="protein sequence ID" value="MDQ0537283.1"/>
    <property type="molecule type" value="Genomic_DNA"/>
</dbReference>
<evidence type="ECO:0000313" key="4">
    <source>
        <dbReference type="EMBL" id="MDQ0537283.1"/>
    </source>
</evidence>
<comment type="caution">
    <text evidence="4">The sequence shown here is derived from an EMBL/GenBank/DDBJ whole genome shotgun (WGS) entry which is preliminary data.</text>
</comment>
<dbReference type="InterPro" id="IPR000391">
    <property type="entry name" value="Rng_hydr_dOase-bsu"/>
</dbReference>